<keyword evidence="11" id="KW-1185">Reference proteome</keyword>
<dbReference type="Gene3D" id="2.60.40.1760">
    <property type="entry name" value="glycosyl hydrolase (family 31)"/>
    <property type="match status" value="1"/>
</dbReference>
<sequence length="779" mass="86849">MKFTDGLWRRPVGEKFIGAVEVVEVLKETAEQVSVICAPRHVATRGDTLNSPLITVSISSPVDDVLKVQVQHFTGKVHRGPDFELFPDGQPSAPKTNVSRPTPDLIRFSSGKLSVSLDTAPHSYGLAFTDSTGPEEKQLCAVETKGHACVDLPYHLTTSSMSATSCLSTLHDAMPNEHHASASQRLEGGWVRYMLAEMTLSVGENIYGLGERFGPFVKNGQNVGMWNADGGTSSEQAYKNIPFYLSSHGYGVFVNHPEEVEFEVGREKCSKMGLSVRGETLEYYVIGGGSMKAALMNYAKITGLPALPPAWTFGLYLSTSFTTSYDQATVSSFLQGMRERDCHVRVFHLDCFWMKRYDWCSFSWDPEAFPDPKKYLTDIKKEYNVKVCAWINPYISQRADIFQEGVKNGYFVKRTNGDVWQWYVPGMAIVDFTNPKARKWYSGLVEHLLHTGVDTIKTDFGERIPHLDIQWHDGSDPWKMHNYYAQLYNQVVFTTIQRVIGKDQAALFARSATAGGQRFPVHWGGDCESTFEAMAETLRGGLSLACSGFGFWSHDIGGFEGHPPEEIYSRWVAMGLFSSHSRLHGSASYRVPWKYGDQAVAVTARMVKAKLRLMPYIYAQSITAATKGIPVMRPMVLEFPEDPTCAYLDKQYMFGDSLLVAPVFHKSKATFYLPAGKWTCLWTDKVVEGPRWVTDNDYPLTSIPVYVKENSVIVLGPENVKIPDYAYGEVELEVRSYQVGGQVEVVVPKGKGKEIAGMIKVSKDGVKGPFKIASGRTSL</sequence>
<dbReference type="InterPro" id="IPR000322">
    <property type="entry name" value="Glyco_hydro_31_TIM"/>
</dbReference>
<dbReference type="GO" id="GO:0061634">
    <property type="term" value="F:alpha-D-xyloside xylohydrolase"/>
    <property type="evidence" value="ECO:0007669"/>
    <property type="project" value="UniProtKB-EC"/>
</dbReference>
<dbReference type="InterPro" id="IPR050985">
    <property type="entry name" value="Alpha-glycosidase_related"/>
</dbReference>
<evidence type="ECO:0000256" key="4">
    <source>
        <dbReference type="ARBA" id="ARBA00052064"/>
    </source>
</evidence>
<feature type="domain" description="Glycoside hydrolase family 31 N-terminal" evidence="8">
    <location>
        <begin position="56"/>
        <end position="263"/>
    </location>
</feature>
<evidence type="ECO:0000256" key="3">
    <source>
        <dbReference type="ARBA" id="ARBA00023295"/>
    </source>
</evidence>
<feature type="domain" description="Glycosyl hydrolase family 31 C-terminal" evidence="9">
    <location>
        <begin position="628"/>
        <end position="713"/>
    </location>
</feature>
<dbReference type="Pfam" id="PF21365">
    <property type="entry name" value="Glyco_hydro_31_3rd"/>
    <property type="match status" value="1"/>
</dbReference>
<evidence type="ECO:0000259" key="9">
    <source>
        <dbReference type="Pfam" id="PF21365"/>
    </source>
</evidence>
<dbReference type="CDD" id="cd06593">
    <property type="entry name" value="GH31_xylosidase_YicI"/>
    <property type="match status" value="1"/>
</dbReference>
<dbReference type="NCBIfam" id="NF007940">
    <property type="entry name" value="PRK10658.1"/>
    <property type="match status" value="1"/>
</dbReference>
<evidence type="ECO:0000259" key="7">
    <source>
        <dbReference type="Pfam" id="PF01055"/>
    </source>
</evidence>
<dbReference type="SUPFAM" id="SSF51011">
    <property type="entry name" value="Glycosyl hydrolase domain"/>
    <property type="match status" value="1"/>
</dbReference>
<dbReference type="FunFam" id="3.20.20.80:FF:000053">
    <property type="entry name" value="Alpha-xylosidase YicI"/>
    <property type="match status" value="1"/>
</dbReference>
<dbReference type="AlphaFoldDB" id="A0AAD9CUX6"/>
<name>A0AAD9CUX6_PAPLA</name>
<accession>A0AAD9CUX6</accession>
<comment type="catalytic activity">
    <reaction evidence="4">
        <text>Hydrolysis of terminal, non-reducing alpha-D-xylose residues with release of alpha-D-xylose.</text>
        <dbReference type="EC" id="3.2.1.177"/>
    </reaction>
</comment>
<evidence type="ECO:0000256" key="1">
    <source>
        <dbReference type="ARBA" id="ARBA00007806"/>
    </source>
</evidence>
<feature type="domain" description="Glycoside hydrolase family 31 TIM barrel" evidence="7">
    <location>
        <begin position="305"/>
        <end position="619"/>
    </location>
</feature>
<dbReference type="GO" id="GO:0005975">
    <property type="term" value="P:carbohydrate metabolic process"/>
    <property type="evidence" value="ECO:0007669"/>
    <property type="project" value="InterPro"/>
</dbReference>
<keyword evidence="2 6" id="KW-0378">Hydrolase</keyword>
<comment type="caution">
    <text evidence="10">The sequence shown here is derived from an EMBL/GenBank/DDBJ whole genome shotgun (WGS) entry which is preliminary data.</text>
</comment>
<evidence type="ECO:0000256" key="2">
    <source>
        <dbReference type="ARBA" id="ARBA00022801"/>
    </source>
</evidence>
<evidence type="ECO:0000313" key="11">
    <source>
        <dbReference type="Proteomes" id="UP001182556"/>
    </source>
</evidence>
<protein>
    <recommendedName>
        <fullName evidence="5">alpha-D-xyloside xylohydrolase</fullName>
        <ecNumber evidence="5">3.2.1.177</ecNumber>
    </recommendedName>
</protein>
<dbReference type="InterPro" id="IPR025887">
    <property type="entry name" value="Glyco_hydro_31_N_dom"/>
</dbReference>
<dbReference type="Gene3D" id="3.20.20.80">
    <property type="entry name" value="Glycosidases"/>
    <property type="match status" value="1"/>
</dbReference>
<dbReference type="GO" id="GO:0030246">
    <property type="term" value="F:carbohydrate binding"/>
    <property type="evidence" value="ECO:0007669"/>
    <property type="project" value="InterPro"/>
</dbReference>
<dbReference type="SUPFAM" id="SSF51445">
    <property type="entry name" value="(Trans)glycosidases"/>
    <property type="match status" value="1"/>
</dbReference>
<dbReference type="Proteomes" id="UP001182556">
    <property type="component" value="Unassembled WGS sequence"/>
</dbReference>
<keyword evidence="3 6" id="KW-0326">Glycosidase</keyword>
<dbReference type="EMBL" id="JAODAN010000009">
    <property type="protein sequence ID" value="KAK1921907.1"/>
    <property type="molecule type" value="Genomic_DNA"/>
</dbReference>
<dbReference type="PANTHER" id="PTHR43053:SF4">
    <property type="entry name" value="MYOGENESIS-REGULATING GLYCOSIDASE"/>
    <property type="match status" value="1"/>
</dbReference>
<evidence type="ECO:0000259" key="8">
    <source>
        <dbReference type="Pfam" id="PF13802"/>
    </source>
</evidence>
<dbReference type="SUPFAM" id="SSF74650">
    <property type="entry name" value="Galactose mutarotase-like"/>
    <property type="match status" value="1"/>
</dbReference>
<dbReference type="Pfam" id="PF01055">
    <property type="entry name" value="Glyco_hydro_31_2nd"/>
    <property type="match status" value="1"/>
</dbReference>
<dbReference type="EC" id="3.2.1.177" evidence="5"/>
<dbReference type="InterPro" id="IPR011013">
    <property type="entry name" value="Gal_mutarotase_sf_dom"/>
</dbReference>
<organism evidence="10 11">
    <name type="scientific">Papiliotrema laurentii</name>
    <name type="common">Cryptococcus laurentii</name>
    <dbReference type="NCBI Taxonomy" id="5418"/>
    <lineage>
        <taxon>Eukaryota</taxon>
        <taxon>Fungi</taxon>
        <taxon>Dikarya</taxon>
        <taxon>Basidiomycota</taxon>
        <taxon>Agaricomycotina</taxon>
        <taxon>Tremellomycetes</taxon>
        <taxon>Tremellales</taxon>
        <taxon>Rhynchogastremaceae</taxon>
        <taxon>Papiliotrema</taxon>
    </lineage>
</organism>
<comment type="similarity">
    <text evidence="1 6">Belongs to the glycosyl hydrolase 31 family.</text>
</comment>
<dbReference type="Pfam" id="PF13802">
    <property type="entry name" value="Gal_mutarotas_2"/>
    <property type="match status" value="1"/>
</dbReference>
<dbReference type="InterPro" id="IPR017853">
    <property type="entry name" value="GH"/>
</dbReference>
<dbReference type="PANTHER" id="PTHR43053">
    <property type="entry name" value="GLYCOSIDASE FAMILY 31"/>
    <property type="match status" value="1"/>
</dbReference>
<dbReference type="InterPro" id="IPR013780">
    <property type="entry name" value="Glyco_hydro_b"/>
</dbReference>
<evidence type="ECO:0000256" key="6">
    <source>
        <dbReference type="RuleBase" id="RU361185"/>
    </source>
</evidence>
<reference evidence="10" key="1">
    <citation type="submission" date="2023-02" db="EMBL/GenBank/DDBJ databases">
        <title>Identification and recombinant expression of a fungal hydrolase from Papiliotrema laurentii that hydrolyzes apple cutin and clears colloidal polyester polyurethane.</title>
        <authorList>
            <consortium name="DOE Joint Genome Institute"/>
            <person name="Roman V.A."/>
            <person name="Bojanowski C."/>
            <person name="Crable B.R."/>
            <person name="Wagner D.N."/>
            <person name="Hung C.S."/>
            <person name="Nadeau L.J."/>
            <person name="Schratz L."/>
            <person name="Haridas S."/>
            <person name="Pangilinan J."/>
            <person name="Lipzen A."/>
            <person name="Na H."/>
            <person name="Yan M."/>
            <person name="Ng V."/>
            <person name="Grigoriev I.V."/>
            <person name="Spatafora J.W."/>
            <person name="Barlow D."/>
            <person name="Biffinger J."/>
            <person name="Kelley-Loughnane N."/>
            <person name="Varaljay V.A."/>
            <person name="Crookes-Goodson W.J."/>
        </authorList>
    </citation>
    <scope>NUCLEOTIDE SEQUENCE</scope>
    <source>
        <strain evidence="10">5307AH</strain>
    </source>
</reference>
<proteinExistence type="inferred from homology"/>
<dbReference type="Gene3D" id="2.60.40.1180">
    <property type="entry name" value="Golgi alpha-mannosidase II"/>
    <property type="match status" value="1"/>
</dbReference>
<evidence type="ECO:0000313" key="10">
    <source>
        <dbReference type="EMBL" id="KAK1921907.1"/>
    </source>
</evidence>
<evidence type="ECO:0000256" key="5">
    <source>
        <dbReference type="ARBA" id="ARBA00066962"/>
    </source>
</evidence>
<dbReference type="InterPro" id="IPR048395">
    <property type="entry name" value="Glyco_hydro_31_C"/>
</dbReference>
<gene>
    <name evidence="10" type="ORF">DB88DRAFT_512353</name>
</gene>
<dbReference type="CDD" id="cd14752">
    <property type="entry name" value="GH31_N"/>
    <property type="match status" value="1"/>
</dbReference>